<sequence>MTSTSHAVLVQLRKERRVYEDVMRARCLTSGEDYDTVTRLVEDFLKGSCWRLGVVSGGKRS</sequence>
<organism evidence="1">
    <name type="scientific">Phytophthora nicotianae</name>
    <name type="common">Potato buckeye rot agent</name>
    <name type="synonym">Phytophthora parasitica</name>
    <dbReference type="NCBI Taxonomy" id="4792"/>
    <lineage>
        <taxon>Eukaryota</taxon>
        <taxon>Sar</taxon>
        <taxon>Stramenopiles</taxon>
        <taxon>Oomycota</taxon>
        <taxon>Peronosporomycetes</taxon>
        <taxon>Peronosporales</taxon>
        <taxon>Peronosporaceae</taxon>
        <taxon>Phytophthora</taxon>
    </lineage>
</organism>
<dbReference type="EMBL" id="KI673830">
    <property type="protein sequence ID" value="ETL36245.1"/>
    <property type="molecule type" value="Genomic_DNA"/>
</dbReference>
<dbReference type="AlphaFoldDB" id="W2IQ77"/>
<accession>W2IQ77</accession>
<reference evidence="1" key="1">
    <citation type="submission" date="2013-11" db="EMBL/GenBank/DDBJ databases">
        <title>The Genome Sequence of Phytophthora parasitica CJ05E6.</title>
        <authorList>
            <consortium name="The Broad Institute Genomics Platform"/>
            <person name="Russ C."/>
            <person name="Tyler B."/>
            <person name="Panabieres F."/>
            <person name="Shan W."/>
            <person name="Tripathy S."/>
            <person name="Grunwald N."/>
            <person name="Machado M."/>
            <person name="Johnson C.S."/>
            <person name="Arredondo F."/>
            <person name="Hong C."/>
            <person name="Coffey M."/>
            <person name="Young S.K."/>
            <person name="Zeng Q."/>
            <person name="Gargeya S."/>
            <person name="Fitzgerald M."/>
            <person name="Abouelleil A."/>
            <person name="Alvarado L."/>
            <person name="Chapman S.B."/>
            <person name="Gainer-Dewar J."/>
            <person name="Goldberg J."/>
            <person name="Griggs A."/>
            <person name="Gujja S."/>
            <person name="Hansen M."/>
            <person name="Howarth C."/>
            <person name="Imamovic A."/>
            <person name="Ireland A."/>
            <person name="Larimer J."/>
            <person name="McCowan C."/>
            <person name="Murphy C."/>
            <person name="Pearson M."/>
            <person name="Poon T.W."/>
            <person name="Priest M."/>
            <person name="Roberts A."/>
            <person name="Saif S."/>
            <person name="Shea T."/>
            <person name="Sykes S."/>
            <person name="Wortman J."/>
            <person name="Nusbaum C."/>
            <person name="Birren B."/>
        </authorList>
    </citation>
    <scope>NUCLEOTIDE SEQUENCE [LARGE SCALE GENOMIC DNA]</scope>
    <source>
        <strain evidence="1">CJ05E6</strain>
    </source>
</reference>
<name>W2IQ77_PHYNI</name>
<dbReference type="Proteomes" id="UP000053864">
    <property type="component" value="Unassembled WGS sequence"/>
</dbReference>
<evidence type="ECO:0000313" key="1">
    <source>
        <dbReference type="EMBL" id="ETL36245.1"/>
    </source>
</evidence>
<proteinExistence type="predicted"/>
<protein>
    <submittedName>
        <fullName evidence="1">Uncharacterized protein</fullName>
    </submittedName>
</protein>
<gene>
    <name evidence="1" type="ORF">L916_11757</name>
</gene>